<evidence type="ECO:0000313" key="6">
    <source>
        <dbReference type="EMBL" id="KAK2551795.1"/>
    </source>
</evidence>
<dbReference type="InterPro" id="IPR008993">
    <property type="entry name" value="TIMP-like_OB-fold"/>
</dbReference>
<protein>
    <submittedName>
        <fullName evidence="6">WAP</fullName>
    </submittedName>
</protein>
<feature type="domain" description="NTR" evidence="5">
    <location>
        <begin position="67"/>
        <end position="190"/>
    </location>
</feature>
<dbReference type="EMBL" id="JARQWQ010000093">
    <property type="protein sequence ID" value="KAK2551795.1"/>
    <property type="molecule type" value="Genomic_DNA"/>
</dbReference>
<proteinExistence type="predicted"/>
<reference evidence="6" key="1">
    <citation type="journal article" date="2023" name="G3 (Bethesda)">
        <title>Whole genome assembly and annotation of the endangered Caribbean coral Acropora cervicornis.</title>
        <authorList>
            <person name="Selwyn J.D."/>
            <person name="Vollmer S.V."/>
        </authorList>
    </citation>
    <scope>NUCLEOTIDE SEQUENCE</scope>
    <source>
        <strain evidence="6">K2</strain>
    </source>
</reference>
<organism evidence="6 7">
    <name type="scientific">Acropora cervicornis</name>
    <name type="common">Staghorn coral</name>
    <dbReference type="NCBI Taxonomy" id="6130"/>
    <lineage>
        <taxon>Eukaryota</taxon>
        <taxon>Metazoa</taxon>
        <taxon>Cnidaria</taxon>
        <taxon>Anthozoa</taxon>
        <taxon>Hexacorallia</taxon>
        <taxon>Scleractinia</taxon>
        <taxon>Astrocoeniina</taxon>
        <taxon>Acroporidae</taxon>
        <taxon>Acropora</taxon>
    </lineage>
</organism>
<accession>A0AAD9UW53</accession>
<dbReference type="InterPro" id="IPR018933">
    <property type="entry name" value="Netrin_module_non-TIMP"/>
</dbReference>
<dbReference type="GO" id="GO:0005615">
    <property type="term" value="C:extracellular space"/>
    <property type="evidence" value="ECO:0007669"/>
    <property type="project" value="TreeGrafter"/>
</dbReference>
<dbReference type="PROSITE" id="PS50189">
    <property type="entry name" value="NTR"/>
    <property type="match status" value="1"/>
</dbReference>
<evidence type="ECO:0000313" key="7">
    <source>
        <dbReference type="Proteomes" id="UP001249851"/>
    </source>
</evidence>
<dbReference type="Gene3D" id="2.40.50.120">
    <property type="match status" value="1"/>
</dbReference>
<dbReference type="PANTHER" id="PTHR45938">
    <property type="entry name" value="ACP24A4-RELATED"/>
    <property type="match status" value="1"/>
</dbReference>
<keyword evidence="4" id="KW-1015">Disulfide bond</keyword>
<keyword evidence="2" id="KW-0964">Secreted</keyword>
<comment type="subcellular location">
    <subcellularLocation>
        <location evidence="1">Secreted</location>
    </subcellularLocation>
</comment>
<dbReference type="SUPFAM" id="SSF50242">
    <property type="entry name" value="TIMP-like"/>
    <property type="match status" value="1"/>
</dbReference>
<comment type="caution">
    <text evidence="6">The sequence shown here is derived from an EMBL/GenBank/DDBJ whole genome shotgun (WGS) entry which is preliminary data.</text>
</comment>
<evidence type="ECO:0000256" key="1">
    <source>
        <dbReference type="ARBA" id="ARBA00004613"/>
    </source>
</evidence>
<keyword evidence="7" id="KW-1185">Reference proteome</keyword>
<gene>
    <name evidence="6" type="ORF">P5673_027215</name>
</gene>
<dbReference type="AlphaFoldDB" id="A0AAD9UW53"/>
<dbReference type="Pfam" id="PF01759">
    <property type="entry name" value="NTR"/>
    <property type="match status" value="1"/>
</dbReference>
<evidence type="ECO:0000256" key="2">
    <source>
        <dbReference type="ARBA" id="ARBA00022525"/>
    </source>
</evidence>
<name>A0AAD9UW53_ACRCE</name>
<keyword evidence="3" id="KW-0732">Signal</keyword>
<sequence length="192" mass="21794">MYRFELGGLLTRLNQLLRSAFISTCQDKLASFKPSLRRLYRTMWNMISQARVTFIREVAAAVNKVRCYRCPPRSNLLSNFCESDFAIEGSLEEIKSTYGDGGINTSVLMVKVMGVFKGTDAIQNKIIKIDFAANLKSCFCRELQLKKVLVIAGSTTSGGEYFLKEKSSFVRHSGKRLLEKVRQHTKRNKCSK</sequence>
<dbReference type="GO" id="GO:0048019">
    <property type="term" value="F:receptor antagonist activity"/>
    <property type="evidence" value="ECO:0007669"/>
    <property type="project" value="TreeGrafter"/>
</dbReference>
<reference evidence="6" key="2">
    <citation type="journal article" date="2023" name="Science">
        <title>Genomic signatures of disease resistance in endangered staghorn corals.</title>
        <authorList>
            <person name="Vollmer S.V."/>
            <person name="Selwyn J.D."/>
            <person name="Despard B.A."/>
            <person name="Roesel C.L."/>
        </authorList>
    </citation>
    <scope>NUCLEOTIDE SEQUENCE</scope>
    <source>
        <strain evidence="6">K2</strain>
    </source>
</reference>
<evidence type="ECO:0000259" key="5">
    <source>
        <dbReference type="PROSITE" id="PS50189"/>
    </source>
</evidence>
<evidence type="ECO:0000256" key="3">
    <source>
        <dbReference type="ARBA" id="ARBA00022729"/>
    </source>
</evidence>
<evidence type="ECO:0000256" key="4">
    <source>
        <dbReference type="ARBA" id="ARBA00023157"/>
    </source>
</evidence>
<dbReference type="PANTHER" id="PTHR45938:SF11">
    <property type="entry name" value="WAP, KAZAL, IMMUNOGLOBULIN, KUNITZ AND NTR DOMAIN-CONTAINING PROTEIN 2-LIKE"/>
    <property type="match status" value="1"/>
</dbReference>
<dbReference type="GO" id="GO:0050431">
    <property type="term" value="F:transforming growth factor beta binding"/>
    <property type="evidence" value="ECO:0007669"/>
    <property type="project" value="TreeGrafter"/>
</dbReference>
<dbReference type="InterPro" id="IPR001134">
    <property type="entry name" value="Netrin_domain"/>
</dbReference>
<dbReference type="Proteomes" id="UP001249851">
    <property type="component" value="Unassembled WGS sequence"/>
</dbReference>